<sequence length="265" mass="29653">MHWQTQKSQRAESAKAEEKGRVNVKTTLQSDCEECLFARNTLTCICTPAAISLAAEPFKLWCLIPGFPVLYSDRLNFSHKRVNVRVLLDKFKKTRGTSSQQRDSNGWIGTCHSTFRTSPTLVYRIMKRKSNGPHLDEPTSAEKHLRVMVLVSRKSKSVLYIECGKDFVDILLSILIIPVGAILKRLDDAGLSTEVKNGLFMIYASLKSLEASALTVDKEVLLEPSVSATTSQNFLLLQNPTAFTCIHPGCSNLTPYRVVRETTLF</sequence>
<gene>
    <name evidence="2" type="ORF">R1sor_021459</name>
</gene>
<dbReference type="InterPro" id="IPR007750">
    <property type="entry name" value="DUF674"/>
</dbReference>
<dbReference type="AlphaFoldDB" id="A0ABD3GHW0"/>
<evidence type="ECO:0000256" key="1">
    <source>
        <dbReference type="SAM" id="MobiDB-lite"/>
    </source>
</evidence>
<proteinExistence type="predicted"/>
<protein>
    <submittedName>
        <fullName evidence="2">Uncharacterized protein</fullName>
    </submittedName>
</protein>
<organism evidence="2 3">
    <name type="scientific">Riccia sorocarpa</name>
    <dbReference type="NCBI Taxonomy" id="122646"/>
    <lineage>
        <taxon>Eukaryota</taxon>
        <taxon>Viridiplantae</taxon>
        <taxon>Streptophyta</taxon>
        <taxon>Embryophyta</taxon>
        <taxon>Marchantiophyta</taxon>
        <taxon>Marchantiopsida</taxon>
        <taxon>Marchantiidae</taxon>
        <taxon>Marchantiales</taxon>
        <taxon>Ricciaceae</taxon>
        <taxon>Riccia</taxon>
    </lineage>
</organism>
<name>A0ABD3GHW0_9MARC</name>
<feature type="region of interest" description="Disordered" evidence="1">
    <location>
        <begin position="1"/>
        <end position="20"/>
    </location>
</feature>
<accession>A0ABD3GHW0</accession>
<dbReference type="Pfam" id="PF05056">
    <property type="entry name" value="DUF674"/>
    <property type="match status" value="1"/>
</dbReference>
<comment type="caution">
    <text evidence="2">The sequence shown here is derived from an EMBL/GenBank/DDBJ whole genome shotgun (WGS) entry which is preliminary data.</text>
</comment>
<reference evidence="2 3" key="1">
    <citation type="submission" date="2024-09" db="EMBL/GenBank/DDBJ databases">
        <title>Chromosome-scale assembly of Riccia sorocarpa.</title>
        <authorList>
            <person name="Paukszto L."/>
        </authorList>
    </citation>
    <scope>NUCLEOTIDE SEQUENCE [LARGE SCALE GENOMIC DNA]</scope>
    <source>
        <strain evidence="2">LP-2024</strain>
        <tissue evidence="2">Aerial parts of the thallus</tissue>
    </source>
</reference>
<dbReference type="Proteomes" id="UP001633002">
    <property type="component" value="Unassembled WGS sequence"/>
</dbReference>
<dbReference type="PANTHER" id="PTHR33103">
    <property type="entry name" value="OS01G0153900 PROTEIN"/>
    <property type="match status" value="1"/>
</dbReference>
<evidence type="ECO:0000313" key="3">
    <source>
        <dbReference type="Proteomes" id="UP001633002"/>
    </source>
</evidence>
<keyword evidence="3" id="KW-1185">Reference proteome</keyword>
<dbReference type="EMBL" id="JBJQOH010000007">
    <property type="protein sequence ID" value="KAL3678503.1"/>
    <property type="molecule type" value="Genomic_DNA"/>
</dbReference>
<feature type="compositionally biased region" description="Basic and acidic residues" evidence="1">
    <location>
        <begin position="9"/>
        <end position="20"/>
    </location>
</feature>
<evidence type="ECO:0000313" key="2">
    <source>
        <dbReference type="EMBL" id="KAL3678503.1"/>
    </source>
</evidence>